<dbReference type="InterPro" id="IPR001486">
    <property type="entry name" value="Hemoglobin_trunc"/>
</dbReference>
<dbReference type="InterPro" id="IPR044203">
    <property type="entry name" value="GlbO/GLB3-like"/>
</dbReference>
<evidence type="ECO:0000256" key="3">
    <source>
        <dbReference type="ARBA" id="ARBA00022723"/>
    </source>
</evidence>
<keyword evidence="1" id="KW-0813">Transport</keyword>
<gene>
    <name evidence="7" type="ORF">FHS19_002751</name>
</gene>
<proteinExistence type="inferred from homology"/>
<keyword evidence="3" id="KW-0479">Metal-binding</keyword>
<dbReference type="Pfam" id="PF01152">
    <property type="entry name" value="Bac_globin"/>
    <property type="match status" value="1"/>
</dbReference>
<name>A0A839TTR9_9BACL</name>
<dbReference type="GO" id="GO:0020037">
    <property type="term" value="F:heme binding"/>
    <property type="evidence" value="ECO:0007669"/>
    <property type="project" value="InterPro"/>
</dbReference>
<dbReference type="Gene3D" id="1.10.490.10">
    <property type="entry name" value="Globins"/>
    <property type="match status" value="1"/>
</dbReference>
<dbReference type="GO" id="GO:0046872">
    <property type="term" value="F:metal ion binding"/>
    <property type="evidence" value="ECO:0007669"/>
    <property type="project" value="UniProtKB-KW"/>
</dbReference>
<dbReference type="PANTHER" id="PTHR47366:SF1">
    <property type="entry name" value="TWO-ON-TWO HEMOGLOBIN-3"/>
    <property type="match status" value="1"/>
</dbReference>
<evidence type="ECO:0000256" key="4">
    <source>
        <dbReference type="ARBA" id="ARBA00023004"/>
    </source>
</evidence>
<accession>A0A839TTR9</accession>
<evidence type="ECO:0000313" key="8">
    <source>
        <dbReference type="Proteomes" id="UP000517523"/>
    </source>
</evidence>
<feature type="region of interest" description="Disordered" evidence="6">
    <location>
        <begin position="1"/>
        <end position="20"/>
    </location>
</feature>
<dbReference type="GO" id="GO:0019825">
    <property type="term" value="F:oxygen binding"/>
    <property type="evidence" value="ECO:0007669"/>
    <property type="project" value="InterPro"/>
</dbReference>
<evidence type="ECO:0000313" key="7">
    <source>
        <dbReference type="EMBL" id="MBB3128097.1"/>
    </source>
</evidence>
<evidence type="ECO:0000256" key="1">
    <source>
        <dbReference type="ARBA" id="ARBA00022448"/>
    </source>
</evidence>
<evidence type="ECO:0000256" key="2">
    <source>
        <dbReference type="ARBA" id="ARBA00022617"/>
    </source>
</evidence>
<dbReference type="PANTHER" id="PTHR47366">
    <property type="entry name" value="TWO-ON-TWO HEMOGLOBIN-3"/>
    <property type="match status" value="1"/>
</dbReference>
<dbReference type="GO" id="GO:0005344">
    <property type="term" value="F:oxygen carrier activity"/>
    <property type="evidence" value="ECO:0007669"/>
    <property type="project" value="InterPro"/>
</dbReference>
<dbReference type="EMBL" id="JACHXJ010000002">
    <property type="protein sequence ID" value="MBB3128097.1"/>
    <property type="molecule type" value="Genomic_DNA"/>
</dbReference>
<keyword evidence="4" id="KW-0408">Iron</keyword>
<evidence type="ECO:0000256" key="6">
    <source>
        <dbReference type="SAM" id="MobiDB-lite"/>
    </source>
</evidence>
<reference evidence="7 8" key="1">
    <citation type="submission" date="2020-08" db="EMBL/GenBank/DDBJ databases">
        <title>Genomic Encyclopedia of Type Strains, Phase III (KMG-III): the genomes of soil and plant-associated and newly described type strains.</title>
        <authorList>
            <person name="Whitman W."/>
        </authorList>
    </citation>
    <scope>NUCLEOTIDE SEQUENCE [LARGE SCALE GENOMIC DNA]</scope>
    <source>
        <strain evidence="7 8">CECT 5831</strain>
    </source>
</reference>
<comment type="caution">
    <text evidence="7">The sequence shown here is derived from an EMBL/GenBank/DDBJ whole genome shotgun (WGS) entry which is preliminary data.</text>
</comment>
<protein>
    <submittedName>
        <fullName evidence="7">Hemoglobin</fullName>
    </submittedName>
</protein>
<dbReference type="SUPFAM" id="SSF46458">
    <property type="entry name" value="Globin-like"/>
    <property type="match status" value="1"/>
</dbReference>
<sequence length="149" mass="17227">MNSNMNQEPGQQADQGNREAHPTSFYEQMGGADTMKALVEAFYPKVVEHPLLAPLFPENILPVMKKQEMFLTQYFGGPQLYTMQMGHPRMRARHLPFAITPKRAEAWIGCMQQAMEEVIEDDMLRQQMMERLAMTAFFFVNTDEGEVEY</sequence>
<dbReference type="InterPro" id="IPR009050">
    <property type="entry name" value="Globin-like_sf"/>
</dbReference>
<dbReference type="InterPro" id="IPR012292">
    <property type="entry name" value="Globin/Proto"/>
</dbReference>
<dbReference type="Proteomes" id="UP000517523">
    <property type="component" value="Unassembled WGS sequence"/>
</dbReference>
<keyword evidence="2" id="KW-0349">Heme</keyword>
<organism evidence="7 8">
    <name type="scientific">Paenibacillus rhizosphaerae</name>
    <dbReference type="NCBI Taxonomy" id="297318"/>
    <lineage>
        <taxon>Bacteria</taxon>
        <taxon>Bacillati</taxon>
        <taxon>Bacillota</taxon>
        <taxon>Bacilli</taxon>
        <taxon>Bacillales</taxon>
        <taxon>Paenibacillaceae</taxon>
        <taxon>Paenibacillus</taxon>
    </lineage>
</organism>
<evidence type="ECO:0000256" key="5">
    <source>
        <dbReference type="ARBA" id="ARBA00034496"/>
    </source>
</evidence>
<feature type="compositionally biased region" description="Polar residues" evidence="6">
    <location>
        <begin position="1"/>
        <end position="15"/>
    </location>
</feature>
<dbReference type="AlphaFoldDB" id="A0A839TTR9"/>
<comment type="similarity">
    <text evidence="5">Belongs to the truncated hemoglobin family. Group II subfamily.</text>
</comment>